<name>A0ACC2DI46_DIPCM</name>
<proteinExistence type="predicted"/>
<protein>
    <submittedName>
        <fullName evidence="1">Uncharacterized protein</fullName>
    </submittedName>
</protein>
<dbReference type="EMBL" id="CM055097">
    <property type="protein sequence ID" value="KAJ7553978.1"/>
    <property type="molecule type" value="Genomic_DNA"/>
</dbReference>
<comment type="caution">
    <text evidence="1">The sequence shown here is derived from an EMBL/GenBank/DDBJ whole genome shotgun (WGS) entry which is preliminary data.</text>
</comment>
<organism evidence="1 2">
    <name type="scientific">Diphasiastrum complanatum</name>
    <name type="common">Issler's clubmoss</name>
    <name type="synonym">Lycopodium complanatum</name>
    <dbReference type="NCBI Taxonomy" id="34168"/>
    <lineage>
        <taxon>Eukaryota</taxon>
        <taxon>Viridiplantae</taxon>
        <taxon>Streptophyta</taxon>
        <taxon>Embryophyta</taxon>
        <taxon>Tracheophyta</taxon>
        <taxon>Lycopodiopsida</taxon>
        <taxon>Lycopodiales</taxon>
        <taxon>Lycopodiaceae</taxon>
        <taxon>Lycopodioideae</taxon>
        <taxon>Diphasiastrum</taxon>
    </lineage>
</organism>
<sequence>MHSESSEASRAPSDVRAGRISHCAFCSPSSLPAVAAVHPYAQQPHPASPAPSPAAPYQSAASYAQTTGLYGTAPPGGPYYGQSQRPSQWGNPPQQPGGYPHYAYGQQPQQYGQFPPSRVQFPPDTDPEIIRQFQMADQDGTGLVDDNELQRILSAGRPFSIRTVHLMLHLFTSNSSSKIGPVEFVALWKALKQWRGVFERFDKDLSGKIDSGELRDALLSLGYAISPSILKVLLSKYDSTGQGKAIEYDKFVECGLIVKGLTDRFKEKDSQFTGSATLNYETFMLMVLPFIVA</sequence>
<evidence type="ECO:0000313" key="1">
    <source>
        <dbReference type="EMBL" id="KAJ7553978.1"/>
    </source>
</evidence>
<evidence type="ECO:0000313" key="2">
    <source>
        <dbReference type="Proteomes" id="UP001162992"/>
    </source>
</evidence>
<gene>
    <name evidence="1" type="ORF">O6H91_06G120900</name>
</gene>
<keyword evidence="2" id="KW-1185">Reference proteome</keyword>
<dbReference type="Proteomes" id="UP001162992">
    <property type="component" value="Chromosome 6"/>
</dbReference>
<reference evidence="2" key="1">
    <citation type="journal article" date="2024" name="Proc. Natl. Acad. Sci. U.S.A.">
        <title>Extraordinary preservation of gene collinearity over three hundred million years revealed in homosporous lycophytes.</title>
        <authorList>
            <person name="Li C."/>
            <person name="Wickell D."/>
            <person name="Kuo L.Y."/>
            <person name="Chen X."/>
            <person name="Nie B."/>
            <person name="Liao X."/>
            <person name="Peng D."/>
            <person name="Ji J."/>
            <person name="Jenkins J."/>
            <person name="Williams M."/>
            <person name="Shu S."/>
            <person name="Plott C."/>
            <person name="Barry K."/>
            <person name="Rajasekar S."/>
            <person name="Grimwood J."/>
            <person name="Han X."/>
            <person name="Sun S."/>
            <person name="Hou Z."/>
            <person name="He W."/>
            <person name="Dai G."/>
            <person name="Sun C."/>
            <person name="Schmutz J."/>
            <person name="Leebens-Mack J.H."/>
            <person name="Li F.W."/>
            <person name="Wang L."/>
        </authorList>
    </citation>
    <scope>NUCLEOTIDE SEQUENCE [LARGE SCALE GENOMIC DNA]</scope>
    <source>
        <strain evidence="2">cv. PW_Plant_1</strain>
    </source>
</reference>
<accession>A0ACC2DI46</accession>